<dbReference type="Proteomes" id="UP001432027">
    <property type="component" value="Unassembled WGS sequence"/>
</dbReference>
<dbReference type="Gene3D" id="3.40.50.410">
    <property type="entry name" value="von Willebrand factor, type A domain"/>
    <property type="match status" value="5"/>
</dbReference>
<dbReference type="SMART" id="SM00327">
    <property type="entry name" value="VWA"/>
    <property type="match status" value="3"/>
</dbReference>
<feature type="region of interest" description="Disordered" evidence="1">
    <location>
        <begin position="429"/>
        <end position="458"/>
    </location>
</feature>
<feature type="region of interest" description="Disordered" evidence="1">
    <location>
        <begin position="140"/>
        <end position="161"/>
    </location>
</feature>
<sequence>GRVNNLSVDTALFSSSHVPDIKWKDDLADTQSSEYKNLAKILETRINKAIEEGRKKRKRRALTSFIHEIARKKTRDTPTTPTTVVPRKPKVIVNKIEKNEEGGVNVYLTMIFPDGIKDEKQLAEVLNSLKEGGVNSQLYGDPLAQCEGQPKPPPPPGQDAQTGELITTPYPMTTASQSYSTICFTVSPEGWPVTTPGGVTGEVEEEGTGRVTSGLPEGVTCDVGSRQVATIFLIDVAHPTVGTLEQKLANISSILSILPFSVHLPVDGTPWPDGVTFQIVTFVGDKVKSLGEPCADSNCWNKLVAELTPANVNPNNAPGHTLANGMEYVLRNIAPVIPPNQARSMIMILDSIDATTDSAVAQLADTLKHTHYFVISALQIGVADSVKARLQGAISDGTHYYVIPSFAWINNPTVVSQIDHWICDARLPTPQPTSPTAPTTPGLLTTEPTPTEHPMTPWPERKRAHACALDVLFLVDESQSMLDYGYHISMDMVRSLTDHYYENHNSSRFALVTFNSALVFSTHRFLPKGTFAETLNGVKEQTGATYFELGFDAARAIIKGSTSRATRDDVRTLIVFMSDGANGNGTVEKVVGIARDLRTTYQTQIIAIGLNATQDGQRLTKEVIGFGTLDSAVQSSYFNMRSIEEKPDGNIEAVHYAGRTVHCKGEDVCGVDLTFVIEVSESELAENVEVQKAAVASTINHFRQSFGPFKARVSLVFFSAPQGLQLSEYERSGVLFSQLDDPAVAINATMKRHYILGGASDVKLAMETTRKLLDENDSGNDQMVVFMARGEFRDGQAINCCDDPSDASAAVRAKATVQGVVIGGFPNKPLLDKFTGSSSIDGNAIVTVNDAGKRIAAELIPIIEEKERNAQCAVVPAFVLPCQEIVDLVIAMHASTPESFNTTKYFVSRELLPDIFGGQFSSLPQSEHPLNIAIIVYSTLGATTIVRFNDVVGQEQLAQKVEALVLPGAGKSRSSQAFEETKRVLQRARPGASSVLLMISDDVDISDIKKAADFKRSQLADLSYTFGVFVTRDRLQREQMKELVDHGILLSTIDQLNLKARRSARNYANQIARAVCKYVGPQISNTTPSTFRRFADPPMERSRRAEVRPREIWPDVIIVVDTAVNSTNEERGMNRARMDKIKNFLKFDLLPKFVVDAKHSRFAVASFDRELRLHCKFNDVASSSDVEKCIDRRLAMPEKKSDERNWERSLHQLDTSLLDNLSSGFRPLKKNILLVLSDHSLADALLPISRRGIRPVVLKSAQLDGVKTQSRETSELILQTITERSPQSLSRMIGSDVFLVVDGPVRTEDQEMVRTFLHEILAQFNTDDLDVQITVVGGGKKSAESERLHETLDLLDLSRVGEKHQERILSTVAEQRKEFPHRPSYAIVVATGKDPVELSKSLAALGTRPFTVHLVPDAVQSSGYRFDTSLDWSHGEFHRLINDLEKAHDTWLRSSPRLADVAADIVVVLDVSAADLNQATDALLNFTASLTLSKSGSQLAFLPYSDKPHMDQSFILSNDAEKVRAKLHALPSMKGAGRVAKPLEALTHVSQSILHPMRGWRQGPTYVILISTSREIDVNDPVAANAAELLRENAHVMIATNYESTAKVLRPFGSYNAHISKLSSHSGEFKTLTSTLLKDYIASLSPSAKGITADFVFLAKEGANMQKEKEQAVKMASSLIAIDPESRLGWIVKNKMNSPSKGSLPRLIKYTDASSFARSIAGAVAKPTGEKLAVNSSRPLIVLSTTENDGNLVELGISRPYEIIHLTRD</sequence>
<feature type="domain" description="VWFA" evidence="2">
    <location>
        <begin position="470"/>
        <end position="654"/>
    </location>
</feature>
<dbReference type="PANTHER" id="PTHR22588">
    <property type="entry name" value="VWFA DOMAIN-CONTAINING PROTEIN"/>
    <property type="match status" value="1"/>
</dbReference>
<comment type="caution">
    <text evidence="3">The sequence shown here is derived from an EMBL/GenBank/DDBJ whole genome shotgun (WGS) entry which is preliminary data.</text>
</comment>
<dbReference type="CDD" id="cd00198">
    <property type="entry name" value="vWFA"/>
    <property type="match status" value="3"/>
</dbReference>
<feature type="domain" description="VWFA" evidence="2">
    <location>
        <begin position="672"/>
        <end position="863"/>
    </location>
</feature>
<feature type="non-terminal residue" evidence="3">
    <location>
        <position position="1769"/>
    </location>
</feature>
<feature type="domain" description="VWFA" evidence="2">
    <location>
        <begin position="1115"/>
        <end position="1320"/>
    </location>
</feature>
<dbReference type="PROSITE" id="PS50234">
    <property type="entry name" value="VWFA"/>
    <property type="match status" value="5"/>
</dbReference>
<feature type="domain" description="VWFA" evidence="2">
    <location>
        <begin position="1464"/>
        <end position="1651"/>
    </location>
</feature>
<reference evidence="3" key="1">
    <citation type="submission" date="2023-10" db="EMBL/GenBank/DDBJ databases">
        <title>Genome assembly of Pristionchus species.</title>
        <authorList>
            <person name="Yoshida K."/>
            <person name="Sommer R.J."/>
        </authorList>
    </citation>
    <scope>NUCLEOTIDE SEQUENCE</scope>
    <source>
        <strain evidence="3">RS0144</strain>
    </source>
</reference>
<feature type="domain" description="VWFA" evidence="2">
    <location>
        <begin position="887"/>
        <end position="1071"/>
    </location>
</feature>
<name>A0AAV5UFH2_9BILA</name>
<protein>
    <recommendedName>
        <fullName evidence="2">VWFA domain-containing protein</fullName>
    </recommendedName>
</protein>
<evidence type="ECO:0000259" key="2">
    <source>
        <dbReference type="PROSITE" id="PS50234"/>
    </source>
</evidence>
<gene>
    <name evidence="3" type="ORF">PENTCL1PPCAC_27237</name>
</gene>
<dbReference type="InterPro" id="IPR052229">
    <property type="entry name" value="Collagen-VI/PIF"/>
</dbReference>
<dbReference type="PANTHER" id="PTHR22588:SF3">
    <property type="entry name" value="VWFA DOMAIN-CONTAINING PROTEIN"/>
    <property type="match status" value="1"/>
</dbReference>
<feature type="non-terminal residue" evidence="3">
    <location>
        <position position="1"/>
    </location>
</feature>
<keyword evidence="4" id="KW-1185">Reference proteome</keyword>
<dbReference type="Pfam" id="PF00092">
    <property type="entry name" value="VWA"/>
    <property type="match status" value="4"/>
</dbReference>
<accession>A0AAV5UFH2</accession>
<organism evidence="3 4">
    <name type="scientific">Pristionchus entomophagus</name>
    <dbReference type="NCBI Taxonomy" id="358040"/>
    <lineage>
        <taxon>Eukaryota</taxon>
        <taxon>Metazoa</taxon>
        <taxon>Ecdysozoa</taxon>
        <taxon>Nematoda</taxon>
        <taxon>Chromadorea</taxon>
        <taxon>Rhabditida</taxon>
        <taxon>Rhabditina</taxon>
        <taxon>Diplogasteromorpha</taxon>
        <taxon>Diplogasteroidea</taxon>
        <taxon>Neodiplogasteridae</taxon>
        <taxon>Pristionchus</taxon>
    </lineage>
</organism>
<dbReference type="InterPro" id="IPR002035">
    <property type="entry name" value="VWF_A"/>
</dbReference>
<dbReference type="InterPro" id="IPR036465">
    <property type="entry name" value="vWFA_dom_sf"/>
</dbReference>
<proteinExistence type="predicted"/>
<evidence type="ECO:0000313" key="4">
    <source>
        <dbReference type="Proteomes" id="UP001432027"/>
    </source>
</evidence>
<evidence type="ECO:0000313" key="3">
    <source>
        <dbReference type="EMBL" id="GMT05063.1"/>
    </source>
</evidence>
<evidence type="ECO:0000256" key="1">
    <source>
        <dbReference type="SAM" id="MobiDB-lite"/>
    </source>
</evidence>
<feature type="compositionally biased region" description="Low complexity" evidence="1">
    <location>
        <begin position="436"/>
        <end position="455"/>
    </location>
</feature>
<dbReference type="SUPFAM" id="SSF53300">
    <property type="entry name" value="vWA-like"/>
    <property type="match status" value="5"/>
</dbReference>
<dbReference type="EMBL" id="BTSX01000006">
    <property type="protein sequence ID" value="GMT05063.1"/>
    <property type="molecule type" value="Genomic_DNA"/>
</dbReference>